<proteinExistence type="predicted"/>
<dbReference type="GO" id="GO:0030170">
    <property type="term" value="F:pyridoxal phosphate binding"/>
    <property type="evidence" value="ECO:0007669"/>
    <property type="project" value="InterPro"/>
</dbReference>
<dbReference type="InterPro" id="IPR011037">
    <property type="entry name" value="Pyrv_Knase-like_insert_dom_sf"/>
</dbReference>
<dbReference type="PANTHER" id="PTHR30212:SF2">
    <property type="entry name" value="PROTEIN YIIM"/>
    <property type="match status" value="1"/>
</dbReference>
<dbReference type="HOGENOM" id="CLU_082566_1_1_9"/>
<dbReference type="InterPro" id="IPR052353">
    <property type="entry name" value="Benzoxazolinone_Detox_Enz"/>
</dbReference>
<comment type="caution">
    <text evidence="2">The sequence shown here is derived from an EMBL/GenBank/DDBJ whole genome shotgun (WGS) entry which is preliminary data.</text>
</comment>
<dbReference type="PROSITE" id="PS51340">
    <property type="entry name" value="MOSC"/>
    <property type="match status" value="1"/>
</dbReference>
<feature type="domain" description="MOSC" evidence="1">
    <location>
        <begin position="49"/>
        <end position="184"/>
    </location>
</feature>
<gene>
    <name evidence="2" type="ORF">HMPREF9372_2863</name>
</gene>
<sequence length="249" mass="28414">MKEGGNQMNIYQKQPAEIASIFVGKPKVIGQQNADHPMEREWKTSIFKEPFDGQIFLGMTNLEGDEQADLKHHGGPEKAVFSYPSEHYHYWQNKLGNSEIKPGGMGENFSTINLQESDVAIGDIYEVGEAVIQVSQPRQPCWKPARRFQIQNLAILLQNSGRTGWYYRVLQEGFVEAGQSVQLRDRVAPEWTIEKCNQVMHIERENFEKAAALAAVSELATNWKKTLLNRIEMRKAEDIHNRVFGPNVE</sequence>
<dbReference type="InterPro" id="IPR005302">
    <property type="entry name" value="MoCF_Sase_C"/>
</dbReference>
<dbReference type="Pfam" id="PF03473">
    <property type="entry name" value="MOSC"/>
    <property type="match status" value="1"/>
</dbReference>
<evidence type="ECO:0000313" key="2">
    <source>
        <dbReference type="EMBL" id="EGQ22536.1"/>
    </source>
</evidence>
<protein>
    <submittedName>
        <fullName evidence="2">MOSC domain protein</fullName>
    </submittedName>
</protein>
<dbReference type="AlphaFoldDB" id="F9DVN2"/>
<dbReference type="InterPro" id="IPR005163">
    <property type="entry name" value="Tri_helical_YiiM-like"/>
</dbReference>
<accession>F9DVN2</accession>
<dbReference type="GO" id="GO:0003824">
    <property type="term" value="F:catalytic activity"/>
    <property type="evidence" value="ECO:0007669"/>
    <property type="project" value="InterPro"/>
</dbReference>
<dbReference type="Pfam" id="PF03475">
    <property type="entry name" value="YiiM_3-alpha"/>
    <property type="match status" value="1"/>
</dbReference>
<dbReference type="Gene3D" id="2.40.33.20">
    <property type="entry name" value="PK beta-barrel domain-like"/>
    <property type="match status" value="1"/>
</dbReference>
<evidence type="ECO:0000313" key="3">
    <source>
        <dbReference type="Proteomes" id="UP000005316"/>
    </source>
</evidence>
<dbReference type="Proteomes" id="UP000005316">
    <property type="component" value="Unassembled WGS sequence"/>
</dbReference>
<organism evidence="2 3">
    <name type="scientific">Sporosarcina newyorkensis 2681</name>
    <dbReference type="NCBI Taxonomy" id="1027292"/>
    <lineage>
        <taxon>Bacteria</taxon>
        <taxon>Bacillati</taxon>
        <taxon>Bacillota</taxon>
        <taxon>Bacilli</taxon>
        <taxon>Bacillales</taxon>
        <taxon>Caryophanaceae</taxon>
        <taxon>Sporosarcina</taxon>
    </lineage>
</organism>
<dbReference type="SUPFAM" id="SSF50800">
    <property type="entry name" value="PK beta-barrel domain-like"/>
    <property type="match status" value="1"/>
</dbReference>
<dbReference type="PANTHER" id="PTHR30212">
    <property type="entry name" value="PROTEIN YIIM"/>
    <property type="match status" value="1"/>
</dbReference>
<dbReference type="GO" id="GO:0030151">
    <property type="term" value="F:molybdenum ion binding"/>
    <property type="evidence" value="ECO:0007669"/>
    <property type="project" value="InterPro"/>
</dbReference>
<evidence type="ECO:0000259" key="1">
    <source>
        <dbReference type="PROSITE" id="PS51340"/>
    </source>
</evidence>
<dbReference type="eggNOG" id="COG2258">
    <property type="taxonomic scope" value="Bacteria"/>
</dbReference>
<dbReference type="EMBL" id="AFPZ01000092">
    <property type="protein sequence ID" value="EGQ22536.1"/>
    <property type="molecule type" value="Genomic_DNA"/>
</dbReference>
<name>F9DVN2_9BACL</name>
<dbReference type="STRING" id="759851.SAMN04244570_1066"/>
<reference evidence="2 3" key="1">
    <citation type="submission" date="2011-04" db="EMBL/GenBank/DDBJ databases">
        <authorList>
            <person name="Muzny D."/>
            <person name="Qin X."/>
            <person name="Deng J."/>
            <person name="Jiang H."/>
            <person name="Liu Y."/>
            <person name="Qu J."/>
            <person name="Song X.-Z."/>
            <person name="Zhang L."/>
            <person name="Thornton R."/>
            <person name="Coyle M."/>
            <person name="Francisco L."/>
            <person name="Jackson L."/>
            <person name="Javaid M."/>
            <person name="Korchina V."/>
            <person name="Kovar C."/>
            <person name="Mata R."/>
            <person name="Mathew T."/>
            <person name="Ngo R."/>
            <person name="Nguyen L."/>
            <person name="Nguyen N."/>
            <person name="Okwuonu G."/>
            <person name="Ongeri F."/>
            <person name="Pham C."/>
            <person name="Simmons D."/>
            <person name="Wilczek-Boney K."/>
            <person name="Hale W."/>
            <person name="Jakkamsetti A."/>
            <person name="Pham P."/>
            <person name="Ruth R."/>
            <person name="San Lucas F."/>
            <person name="Warren J."/>
            <person name="Zhang J."/>
            <person name="Zhao Z."/>
            <person name="Zhou C."/>
            <person name="Zhu D."/>
            <person name="Lee S."/>
            <person name="Bess C."/>
            <person name="Blankenburg K."/>
            <person name="Forbes L."/>
            <person name="Fu Q."/>
            <person name="Gubbala S."/>
            <person name="Hirani K."/>
            <person name="Jayaseelan J.C."/>
            <person name="Lara F."/>
            <person name="Munidasa M."/>
            <person name="Palculict T."/>
            <person name="Patil S."/>
            <person name="Pu L.-L."/>
            <person name="Saada N."/>
            <person name="Tang L."/>
            <person name="Weissenberger G."/>
            <person name="Zhu Y."/>
            <person name="Hemphill L."/>
            <person name="Shang Y."/>
            <person name="Youmans B."/>
            <person name="Ayvaz T."/>
            <person name="Ross M."/>
            <person name="Santibanez J."/>
            <person name="Aqrawi P."/>
            <person name="Gross S."/>
            <person name="Joshi V."/>
            <person name="Fowler G."/>
            <person name="Nazareth L."/>
            <person name="Reid J."/>
            <person name="Worley K."/>
            <person name="Petrosino J."/>
            <person name="Highlander S."/>
            <person name="Gibbs R."/>
        </authorList>
    </citation>
    <scope>NUCLEOTIDE SEQUENCE [LARGE SCALE GENOMIC DNA]</scope>
    <source>
        <strain evidence="2 3">2681</strain>
    </source>
</reference>